<dbReference type="AlphaFoldDB" id="A0A2K0TAA6"/>
<evidence type="ECO:0000313" key="1">
    <source>
        <dbReference type="EMBL" id="PNP42458.1"/>
    </source>
</evidence>
<organism evidence="1 2">
    <name type="scientific">Trichoderma gamsii</name>
    <dbReference type="NCBI Taxonomy" id="398673"/>
    <lineage>
        <taxon>Eukaryota</taxon>
        <taxon>Fungi</taxon>
        <taxon>Dikarya</taxon>
        <taxon>Ascomycota</taxon>
        <taxon>Pezizomycotina</taxon>
        <taxon>Sordariomycetes</taxon>
        <taxon>Hypocreomycetidae</taxon>
        <taxon>Hypocreales</taxon>
        <taxon>Hypocreaceae</taxon>
        <taxon>Trichoderma</taxon>
    </lineage>
</organism>
<dbReference type="OrthoDB" id="4899142at2759"/>
<gene>
    <name evidence="1" type="ORF">TGAMA5MH_05199</name>
</gene>
<sequence length="894" mass="99688">MNAIPVSAINYKGISIFEFRDGTLSLVFPLGQGAIHTIGDDNGRDLVQSLPNQTAIQVRPDAWKVIKVLPRARSMYDHSQFKPDAPRRPRQSHNLHGILTVSPHGKVAIDEAWNDGRDEARHAADPNFTIRSQPAISGAYIGYSLYMAGPVIVRPLRSNSTSTEARLNVVSFNFKGNEFRVEPGTQIAGSRTIPHFAFTMPANLKAIKQWAAGSSVGGAFTTIYNGSSRDLSTIRRSTLESAQALLAGQGVNPVTKHEALSLQAFNEAVVNPNALLNPNAAESPLNPRHSELLCDGSILRRGYADLSGFRYAVPYVKALEFPQELTSILYEFTKQFSQDLFTLESLYLALYAWFDTVSSPSYNTEKALLEGSRVTAAYLVPAASLPECLVYYTHWLRWTEEMGLAEYPHFFRFIRQAVDTDRRHLSLVVNNCLDEARIKDLMLGARSKSSHINVNDRLLVLPHMMRDSHMPRMTHIEPYRFPTPEELLLTGLPSVKHCGTPTYEHLTSESLEPIRLCIPAALADNSFHGTSESLGEDQSTIKSLVKGLDGHPRIITSEKVECGRFWMLDLASVASGSAVLGSLGPPSEMIDPLLDIGGALPPSMQCSHLFQQRHLLAIAVKAGAIKVMPGHAFLVNERGFCVAVGFDVISAERFQTQPPEILYGEGTQEALQQMAMEDITFHAATNPQGPSPIADEVIATISKAPAMRHVIWNQVLGTLRTAPPKGRTPARLVELLQPAVLKEDQTWTWLEEFDEQLSMEKLVRIVSGSLGQRIRELTGLEASHADPFRTIEVALPNVYEGKILPLCYLMQRIRSVEEPEASKAEAFRRFMKRWKDLKRELKTNKLAPCMREYLDRLQGRAKWRDETPLKWDIYFFSIDFGHYLLIAASNKEAK</sequence>
<reference evidence="1 2" key="1">
    <citation type="submission" date="2017-02" db="EMBL/GenBank/DDBJ databases">
        <title>Genomes of Trichoderma spp. with biocontrol activity.</title>
        <authorList>
            <person name="Gardiner D."/>
            <person name="Kazan K."/>
            <person name="Vos C."/>
            <person name="Harvey P."/>
        </authorList>
    </citation>
    <scope>NUCLEOTIDE SEQUENCE [LARGE SCALE GENOMIC DNA]</scope>
    <source>
        <strain evidence="1 2">A5MH</strain>
    </source>
</reference>
<name>A0A2K0TAA6_9HYPO</name>
<dbReference type="EMBL" id="MTYH01000050">
    <property type="protein sequence ID" value="PNP42458.1"/>
    <property type="molecule type" value="Genomic_DNA"/>
</dbReference>
<proteinExistence type="predicted"/>
<comment type="caution">
    <text evidence="1">The sequence shown here is derived from an EMBL/GenBank/DDBJ whole genome shotgun (WGS) entry which is preliminary data.</text>
</comment>
<evidence type="ECO:0000313" key="2">
    <source>
        <dbReference type="Proteomes" id="UP000236546"/>
    </source>
</evidence>
<accession>A0A2K0TAA6</accession>
<dbReference type="Proteomes" id="UP000236546">
    <property type="component" value="Unassembled WGS sequence"/>
</dbReference>
<protein>
    <submittedName>
        <fullName evidence="1">Uncharacterized protein</fullName>
    </submittedName>
</protein>